<feature type="compositionally biased region" description="Low complexity" evidence="3">
    <location>
        <begin position="1045"/>
        <end position="1063"/>
    </location>
</feature>
<dbReference type="Pfam" id="PF00135">
    <property type="entry name" value="COesterase"/>
    <property type="match status" value="1"/>
</dbReference>
<evidence type="ECO:0000256" key="1">
    <source>
        <dbReference type="ARBA" id="ARBA00005964"/>
    </source>
</evidence>
<keyword evidence="4" id="KW-1133">Transmembrane helix</keyword>
<feature type="region of interest" description="Disordered" evidence="3">
    <location>
        <begin position="664"/>
        <end position="709"/>
    </location>
</feature>
<evidence type="ECO:0000259" key="5">
    <source>
        <dbReference type="Pfam" id="PF00135"/>
    </source>
</evidence>
<keyword evidence="6" id="KW-1185">Reference proteome</keyword>
<evidence type="ECO:0000256" key="4">
    <source>
        <dbReference type="SAM" id="Phobius"/>
    </source>
</evidence>
<evidence type="ECO:0000313" key="6">
    <source>
        <dbReference type="Proteomes" id="UP000695000"/>
    </source>
</evidence>
<feature type="transmembrane region" description="Helical" evidence="4">
    <location>
        <begin position="534"/>
        <end position="555"/>
    </location>
</feature>
<name>A0ABM1NG57_NICVS</name>
<feature type="domain" description="Carboxylesterase type B" evidence="5">
    <location>
        <begin position="1"/>
        <end position="432"/>
    </location>
</feature>
<feature type="region of interest" description="Disordered" evidence="3">
    <location>
        <begin position="865"/>
        <end position="923"/>
    </location>
</feature>
<keyword evidence="4" id="KW-0812">Transmembrane</keyword>
<dbReference type="GeneID" id="108568965"/>
<evidence type="ECO:0000256" key="3">
    <source>
        <dbReference type="SAM" id="MobiDB-lite"/>
    </source>
</evidence>
<dbReference type="Proteomes" id="UP000695000">
    <property type="component" value="Unplaced"/>
</dbReference>
<dbReference type="InterPro" id="IPR051093">
    <property type="entry name" value="Neuroligin/BSAL"/>
</dbReference>
<evidence type="ECO:0000256" key="2">
    <source>
        <dbReference type="ARBA" id="ARBA00023180"/>
    </source>
</evidence>
<comment type="similarity">
    <text evidence="1">Belongs to the type-B carboxylesterase/lipase family.</text>
</comment>
<keyword evidence="2" id="KW-0325">Glycoprotein</keyword>
<feature type="compositionally biased region" description="Basic and acidic residues" evidence="3">
    <location>
        <begin position="1019"/>
        <end position="1032"/>
    </location>
</feature>
<keyword evidence="4" id="KW-0472">Membrane</keyword>
<dbReference type="InterPro" id="IPR029058">
    <property type="entry name" value="AB_hydrolase_fold"/>
</dbReference>
<reference evidence="7" key="1">
    <citation type="submission" date="2025-08" db="UniProtKB">
        <authorList>
            <consortium name="RefSeq"/>
        </authorList>
    </citation>
    <scope>IDENTIFICATION</scope>
    <source>
        <tissue evidence="7">Whole Larva</tissue>
    </source>
</reference>
<feature type="compositionally biased region" description="Polar residues" evidence="3">
    <location>
        <begin position="898"/>
        <end position="916"/>
    </location>
</feature>
<feature type="compositionally biased region" description="Polar residues" evidence="3">
    <location>
        <begin position="876"/>
        <end position="887"/>
    </location>
</feature>
<protein>
    <submittedName>
        <fullName evidence="7">Uncharacterized protein LOC108568965 isoform X1</fullName>
    </submittedName>
</protein>
<sequence length="1075" mass="121439">MVFIHGESFEWNSGNPYDGSVLASYGKVIVVTLNFRLGILGFLKVGLEETSKSNFGLIDQVAALLWVHDNIAAFGGNPNSITLFGHGTGAACISLLMLSPMVAREGYPLFNRAILMGGTSLSDWALAGTSRQVTYQVAESLNCPTDDKMAACLRKKRINEIMNVVATTREYMTKFGPIVDGLVIPNEPNKIMKHYNDFFRKFELMYGLTEVESLNLLNPVALTHGMLERERDQELRKYLYTKCEYKPELYLAHTLKAYIGDGFEKIQGFTGHEPDRASMARDTLLDMLSDARSAAPIALMAKYHSTVNPQSYFYVFGHTTASRDFIRNKTTHGEELPYVFGVPLDGPKFHFVDHYSNQERLFSEVVMSFWTNFAYTGNPNILKHDYLTGTPLDWRQYDIEWPEYDQSNEKYLYLAIPPQIRYHYRSNEINYWNDKFPSILTNHTSLVFSSKPTVKTTYFPAPPKQPSRNIPPWFPFGKGTSTDKIKKIDKPIDVAYGTIKLKADDSYVGSNIKKEFGTVISNEPPAKGGLTMNVLIAGCFFLLLNVVIFIIILCYKCTRMKTRENHQKRTYEENYDPNEGSSRKNPNSEDDLQNSCGLIRMIGGKSPKANDLYDASKMNEDNSSKYKLSRQLSASTIDPHTKVRDWIAHEIVQRCSPKCLRRPKQEVPLNNQHARTDSKTTESNSTLGKSPTRPVSPVEMERKNVTKQKAKAKKVSVAIDATPGARSASVLRQEPIEVTKYLEKEAALRRSATLDNFLEMKVAPELRRSFTNVDMDSTIVKIEHHHAKSKSEPMQDLIYSTPIKKMKTFDPNYDINVTSREEEDLIPLTPEESLMTIKRRNFPKVLPDYPDATLAHKRRSMPAPTHLFLPIPENACHSQPNSPTNKSIKFPPAPPPRSSSTLGRKPCNTSPINSRSPAIFAEEPPAPMEPEITCNNLYVGPLIPVRKMEPIYDTLKKTSDDRRIEKLPKTIITTDPNNPIKKCEPKVIIKPTITRNNEIRKGIPRVMAKDNIHEAKVTEKELQEGGEEEKPFKARTPSQIPKLIKNSNPSLNKESSSESSSPSDESETGTVIKKV</sequence>
<gene>
    <name evidence="7" type="primary">LOC108568965</name>
</gene>
<dbReference type="InterPro" id="IPR002018">
    <property type="entry name" value="CarbesteraseB"/>
</dbReference>
<feature type="region of interest" description="Disordered" evidence="3">
    <location>
        <begin position="1019"/>
        <end position="1075"/>
    </location>
</feature>
<proteinExistence type="inferred from homology"/>
<dbReference type="PANTHER" id="PTHR43903">
    <property type="entry name" value="NEUROLIGIN"/>
    <property type="match status" value="1"/>
</dbReference>
<dbReference type="Gene3D" id="3.40.50.1820">
    <property type="entry name" value="alpha/beta hydrolase"/>
    <property type="match status" value="1"/>
</dbReference>
<dbReference type="SUPFAM" id="SSF53474">
    <property type="entry name" value="alpha/beta-Hydrolases"/>
    <property type="match status" value="1"/>
</dbReference>
<feature type="region of interest" description="Disordered" evidence="3">
    <location>
        <begin position="568"/>
        <end position="590"/>
    </location>
</feature>
<evidence type="ECO:0000313" key="7">
    <source>
        <dbReference type="RefSeq" id="XP_017785807.1"/>
    </source>
</evidence>
<dbReference type="RefSeq" id="XP_017785807.1">
    <property type="nucleotide sequence ID" value="XM_017930318.1"/>
</dbReference>
<accession>A0ABM1NG57</accession>
<organism evidence="6 7">
    <name type="scientific">Nicrophorus vespilloides</name>
    <name type="common">Boreal carrion beetle</name>
    <dbReference type="NCBI Taxonomy" id="110193"/>
    <lineage>
        <taxon>Eukaryota</taxon>
        <taxon>Metazoa</taxon>
        <taxon>Ecdysozoa</taxon>
        <taxon>Arthropoda</taxon>
        <taxon>Hexapoda</taxon>
        <taxon>Insecta</taxon>
        <taxon>Pterygota</taxon>
        <taxon>Neoptera</taxon>
        <taxon>Endopterygota</taxon>
        <taxon>Coleoptera</taxon>
        <taxon>Polyphaga</taxon>
        <taxon>Staphyliniformia</taxon>
        <taxon>Silphidae</taxon>
        <taxon>Nicrophorinae</taxon>
        <taxon>Nicrophorus</taxon>
    </lineage>
</organism>